<evidence type="ECO:0000313" key="4">
    <source>
        <dbReference type="Proteomes" id="UP000048289"/>
    </source>
</evidence>
<evidence type="ECO:0000313" key="1">
    <source>
        <dbReference type="EMBL" id="CFE49092.1"/>
    </source>
</evidence>
<dbReference type="Proteomes" id="UP000048289">
    <property type="component" value="Unassembled WGS sequence"/>
</dbReference>
<evidence type="ECO:0000313" key="3">
    <source>
        <dbReference type="Proteomes" id="UP000046947"/>
    </source>
</evidence>
<gene>
    <name evidence="1" type="ORF">ERS007681_04619</name>
    <name evidence="2" type="ORF">ERS007688_04520</name>
</gene>
<protein>
    <submittedName>
        <fullName evidence="2">Uncharacterized protein</fullName>
    </submittedName>
</protein>
<evidence type="ECO:0000313" key="2">
    <source>
        <dbReference type="EMBL" id="CFE84779.1"/>
    </source>
</evidence>
<dbReference type="EMBL" id="CFOE01001224">
    <property type="protein sequence ID" value="CFE49092.1"/>
    <property type="molecule type" value="Genomic_DNA"/>
</dbReference>
<dbReference type="EMBL" id="CFOH01001410">
    <property type="protein sequence ID" value="CFE84779.1"/>
    <property type="molecule type" value="Genomic_DNA"/>
</dbReference>
<accession>A0A654TUL7</accession>
<name>A0A654TUL7_MYCTX</name>
<reference evidence="3 4" key="1">
    <citation type="submission" date="2015-03" db="EMBL/GenBank/DDBJ databases">
        <authorList>
            <consortium name="Pathogen Informatics"/>
        </authorList>
    </citation>
    <scope>NUCLEOTIDE SEQUENCE [LARGE SCALE GENOMIC DNA]</scope>
    <source>
        <strain evidence="1 4">G09901357</strain>
        <strain evidence="2 3">H09601792</strain>
    </source>
</reference>
<organism evidence="2 3">
    <name type="scientific">Mycobacterium tuberculosis</name>
    <dbReference type="NCBI Taxonomy" id="1773"/>
    <lineage>
        <taxon>Bacteria</taxon>
        <taxon>Bacillati</taxon>
        <taxon>Actinomycetota</taxon>
        <taxon>Actinomycetes</taxon>
        <taxon>Mycobacteriales</taxon>
        <taxon>Mycobacteriaceae</taxon>
        <taxon>Mycobacterium</taxon>
        <taxon>Mycobacterium tuberculosis complex</taxon>
    </lineage>
</organism>
<dbReference type="Proteomes" id="UP000046947">
    <property type="component" value="Unassembled WGS sequence"/>
</dbReference>
<proteinExistence type="predicted"/>
<dbReference type="AlphaFoldDB" id="A0A654TUL7"/>
<sequence>MVGAGVAGQAGKAFEHVGEIQVCPALGRARERLMRVAFGFFPLALGDRDPGASRQRHRQMMAGH</sequence>